<evidence type="ECO:0000313" key="2">
    <source>
        <dbReference type="Proteomes" id="UP000887574"/>
    </source>
</evidence>
<sequence>MSEIAKPSKPKKPRENYQKLSLSEIRPSFWILQIGEDSQGAREIPGSRKALRRSAAVFIPTSGNGVTANSNYWQSSSFVHSNPADYLRVLCKLFDPKSVLKKWFEIVCNELYDEILSIVKTSLIEHDKEIENLRHQLEEENKRILAEIAEVRENLRSALRSIEGTKTRVNPAESLCQARRPAYAKREVNLKLLVQGYQPHHKMDFLKAVQHHLQKFFPSSKFNR</sequence>
<name>A0A915EWY2_9BILA</name>
<evidence type="ECO:0000313" key="3">
    <source>
        <dbReference type="WBParaSite" id="jg9893"/>
    </source>
</evidence>
<keyword evidence="1" id="KW-0175">Coiled coil</keyword>
<evidence type="ECO:0000256" key="1">
    <source>
        <dbReference type="SAM" id="Coils"/>
    </source>
</evidence>
<protein>
    <submittedName>
        <fullName evidence="3">Uncharacterized protein</fullName>
    </submittedName>
</protein>
<dbReference type="Proteomes" id="UP000887574">
    <property type="component" value="Unplaced"/>
</dbReference>
<keyword evidence="2" id="KW-1185">Reference proteome</keyword>
<proteinExistence type="predicted"/>
<dbReference type="AlphaFoldDB" id="A0A915EWY2"/>
<reference evidence="3" key="1">
    <citation type="submission" date="2022-11" db="UniProtKB">
        <authorList>
            <consortium name="WormBaseParasite"/>
        </authorList>
    </citation>
    <scope>IDENTIFICATION</scope>
</reference>
<accession>A0A915EWY2</accession>
<organism evidence="2 3">
    <name type="scientific">Ditylenchus dipsaci</name>
    <dbReference type="NCBI Taxonomy" id="166011"/>
    <lineage>
        <taxon>Eukaryota</taxon>
        <taxon>Metazoa</taxon>
        <taxon>Ecdysozoa</taxon>
        <taxon>Nematoda</taxon>
        <taxon>Chromadorea</taxon>
        <taxon>Rhabditida</taxon>
        <taxon>Tylenchina</taxon>
        <taxon>Tylenchomorpha</taxon>
        <taxon>Sphaerularioidea</taxon>
        <taxon>Anguinidae</taxon>
        <taxon>Anguininae</taxon>
        <taxon>Ditylenchus</taxon>
    </lineage>
</organism>
<feature type="coiled-coil region" evidence="1">
    <location>
        <begin position="123"/>
        <end position="161"/>
    </location>
</feature>
<dbReference type="WBParaSite" id="jg9893">
    <property type="protein sequence ID" value="jg9893"/>
    <property type="gene ID" value="jg9893"/>
</dbReference>